<dbReference type="RefSeq" id="XP_046114115.1">
    <property type="nucleotide sequence ID" value="XM_046259601.1"/>
</dbReference>
<keyword evidence="3" id="KW-1185">Reference proteome</keyword>
<evidence type="ECO:0000256" key="1">
    <source>
        <dbReference type="SAM" id="Phobius"/>
    </source>
</evidence>
<keyword evidence="1" id="KW-0812">Transmembrane</keyword>
<keyword evidence="1" id="KW-0472">Membrane</keyword>
<dbReference type="Proteomes" id="UP000887229">
    <property type="component" value="Unassembled WGS sequence"/>
</dbReference>
<organism evidence="2 3">
    <name type="scientific">Emericellopsis atlantica</name>
    <dbReference type="NCBI Taxonomy" id="2614577"/>
    <lineage>
        <taxon>Eukaryota</taxon>
        <taxon>Fungi</taxon>
        <taxon>Dikarya</taxon>
        <taxon>Ascomycota</taxon>
        <taxon>Pezizomycotina</taxon>
        <taxon>Sordariomycetes</taxon>
        <taxon>Hypocreomycetidae</taxon>
        <taxon>Hypocreales</taxon>
        <taxon>Bionectriaceae</taxon>
        <taxon>Emericellopsis</taxon>
    </lineage>
</organism>
<evidence type="ECO:0000313" key="2">
    <source>
        <dbReference type="EMBL" id="KAG9250191.1"/>
    </source>
</evidence>
<dbReference type="OrthoDB" id="427456at2759"/>
<name>A0A9P7ZED8_9HYPO</name>
<gene>
    <name evidence="2" type="ORF">F5Z01DRAFT_417320</name>
</gene>
<proteinExistence type="predicted"/>
<accession>A0A9P7ZED8</accession>
<protein>
    <recommendedName>
        <fullName evidence="4">Hydrogen voltage-gated channel 1</fullName>
    </recommendedName>
</protein>
<keyword evidence="1" id="KW-1133">Transmembrane helix</keyword>
<comment type="caution">
    <text evidence="2">The sequence shown here is derived from an EMBL/GenBank/DDBJ whole genome shotgun (WGS) entry which is preliminary data.</text>
</comment>
<dbReference type="GeneID" id="70290504"/>
<feature type="transmembrane region" description="Helical" evidence="1">
    <location>
        <begin position="53"/>
        <end position="72"/>
    </location>
</feature>
<evidence type="ECO:0008006" key="4">
    <source>
        <dbReference type="Google" id="ProtNLM"/>
    </source>
</evidence>
<dbReference type="EMBL" id="MU251281">
    <property type="protein sequence ID" value="KAG9250191.1"/>
    <property type="molecule type" value="Genomic_DNA"/>
</dbReference>
<evidence type="ECO:0000313" key="3">
    <source>
        <dbReference type="Proteomes" id="UP000887229"/>
    </source>
</evidence>
<feature type="transmembrane region" description="Helical" evidence="1">
    <location>
        <begin position="97"/>
        <end position="116"/>
    </location>
</feature>
<reference evidence="2" key="1">
    <citation type="journal article" date="2021" name="IMA Fungus">
        <title>Genomic characterization of three marine fungi, including Emericellopsis atlantica sp. nov. with signatures of a generalist lifestyle and marine biomass degradation.</title>
        <authorList>
            <person name="Hagestad O.C."/>
            <person name="Hou L."/>
            <person name="Andersen J.H."/>
            <person name="Hansen E.H."/>
            <person name="Altermark B."/>
            <person name="Li C."/>
            <person name="Kuhnert E."/>
            <person name="Cox R.J."/>
            <person name="Crous P.W."/>
            <person name="Spatafora J.W."/>
            <person name="Lail K."/>
            <person name="Amirebrahimi M."/>
            <person name="Lipzen A."/>
            <person name="Pangilinan J."/>
            <person name="Andreopoulos W."/>
            <person name="Hayes R.D."/>
            <person name="Ng V."/>
            <person name="Grigoriev I.V."/>
            <person name="Jackson S.A."/>
            <person name="Sutton T.D.S."/>
            <person name="Dobson A.D.W."/>
            <person name="Rama T."/>
        </authorList>
    </citation>
    <scope>NUCLEOTIDE SEQUENCE</scope>
    <source>
        <strain evidence="2">TS7</strain>
    </source>
</reference>
<sequence>MASAIVEAEPLIGSLHQQSEQSSFSETQVQLTSSFRRHRADARRKLSSRTKDYFILALVTLDVALLLLNILIKLTACEMHQRKEPWVQAVSQTLQDIGVGFSWLFVLELVACLVAFGPK</sequence>
<dbReference type="AlphaFoldDB" id="A0A9P7ZED8"/>